<protein>
    <submittedName>
        <fullName evidence="1">Uncharacterized protein</fullName>
    </submittedName>
</protein>
<sequence>METMIKLGDNCILPSQVDGNESNGYTSPSNLKEYTLNQEELAEIHKKYGPPGQKLKKENFFVSAKRSVPLIGAR</sequence>
<evidence type="ECO:0000313" key="1">
    <source>
        <dbReference type="EMBL" id="CCO08256.1"/>
    </source>
</evidence>
<organism evidence="1 2">
    <name type="scientific">Desulforamulus hydrothermalis Lam5 = DSM 18033</name>
    <dbReference type="NCBI Taxonomy" id="1121428"/>
    <lineage>
        <taxon>Bacteria</taxon>
        <taxon>Bacillati</taxon>
        <taxon>Bacillota</taxon>
        <taxon>Clostridia</taxon>
        <taxon>Eubacteriales</taxon>
        <taxon>Peptococcaceae</taxon>
        <taxon>Desulforamulus</taxon>
    </lineage>
</organism>
<proteinExistence type="predicted"/>
<reference evidence="1 2" key="1">
    <citation type="journal article" date="2013" name="Genome Announc.">
        <title>Genome Sequence of the Sulfate-Reducing Bacterium Desulfotomaculum hydrothermale Lam5(T).</title>
        <authorList>
            <person name="Amin O."/>
            <person name="Fardeau M.L."/>
            <person name="Valette O."/>
            <person name="Hirschler-Rea A."/>
            <person name="Barbe V."/>
            <person name="Medigue C."/>
            <person name="Vacherie B."/>
            <person name="Ollivier B."/>
            <person name="Bertin P.N."/>
            <person name="Dolla A."/>
        </authorList>
    </citation>
    <scope>NUCLEOTIDE SEQUENCE [LARGE SCALE GENOMIC DNA]</scope>
    <source>
        <strain evidence="2">Lam5 / DSM 18033</strain>
    </source>
</reference>
<dbReference type="EMBL" id="CAOS01000009">
    <property type="protein sequence ID" value="CCO08256.1"/>
    <property type="molecule type" value="Genomic_DNA"/>
</dbReference>
<gene>
    <name evidence="1" type="ORF">DESHY_20125</name>
</gene>
<dbReference type="STRING" id="1121428.DESHY_20125"/>
<dbReference type="Proteomes" id="UP000009315">
    <property type="component" value="Unassembled WGS sequence"/>
</dbReference>
<comment type="caution">
    <text evidence="1">The sequence shown here is derived from an EMBL/GenBank/DDBJ whole genome shotgun (WGS) entry which is preliminary data.</text>
</comment>
<keyword evidence="2" id="KW-1185">Reference proteome</keyword>
<dbReference type="AlphaFoldDB" id="K8EI05"/>
<accession>K8EI05</accession>
<evidence type="ECO:0000313" key="2">
    <source>
        <dbReference type="Proteomes" id="UP000009315"/>
    </source>
</evidence>
<name>K8EI05_9FIRM</name>